<dbReference type="RefSeq" id="XP_007397611.1">
    <property type="nucleotide sequence ID" value="XM_007397549.1"/>
</dbReference>
<sequence>MAHDDAAQFMGSSWLYDIIDLLQRVVLPIGPPMRNSKSCSSTVNILKKRNLPQAEKPFKKLEDGWSFITKIYPKWTSSDLPPITNSEKDTENWVFSVIVQPVIHCLRAIKQKTIRAIYDPDTNDCFSVSSHSESTMFPILDGLIVTSHPGKPFVGQNIIATVEVKTPNAMQPALGGNQGIFADMLVKYMSQVPTGTAMKFWYTDSKKFPHTTTTETRILLQVWHQMQTSRTQFAILSSYVETIFSMERTTPCTCPDTA</sequence>
<dbReference type="Proteomes" id="UP000008370">
    <property type="component" value="Unassembled WGS sequence"/>
</dbReference>
<accession>K5USZ0</accession>
<dbReference type="HOGENOM" id="CLU_1078110_0_0_1"/>
<dbReference type="OrthoDB" id="2803094at2759"/>
<keyword evidence="2" id="KW-1185">Reference proteome</keyword>
<gene>
    <name evidence="1" type="ORF">PHACADRAFT_30145</name>
</gene>
<dbReference type="EMBL" id="JH930474">
    <property type="protein sequence ID" value="EKM53066.1"/>
    <property type="molecule type" value="Genomic_DNA"/>
</dbReference>
<evidence type="ECO:0000313" key="1">
    <source>
        <dbReference type="EMBL" id="EKM53066.1"/>
    </source>
</evidence>
<proteinExistence type="predicted"/>
<dbReference type="GeneID" id="18919624"/>
<name>K5USZ0_PHACS</name>
<dbReference type="AlphaFoldDB" id="K5USZ0"/>
<organism evidence="1 2">
    <name type="scientific">Phanerochaete carnosa (strain HHB-10118-sp)</name>
    <name type="common">White-rot fungus</name>
    <name type="synonym">Peniophora carnosa</name>
    <dbReference type="NCBI Taxonomy" id="650164"/>
    <lineage>
        <taxon>Eukaryota</taxon>
        <taxon>Fungi</taxon>
        <taxon>Dikarya</taxon>
        <taxon>Basidiomycota</taxon>
        <taxon>Agaricomycotina</taxon>
        <taxon>Agaricomycetes</taxon>
        <taxon>Polyporales</taxon>
        <taxon>Phanerochaetaceae</taxon>
        <taxon>Phanerochaete</taxon>
    </lineage>
</organism>
<dbReference type="KEGG" id="pco:PHACADRAFT_30145"/>
<protein>
    <submittedName>
        <fullName evidence="1">Uncharacterized protein</fullName>
    </submittedName>
</protein>
<reference evidence="1 2" key="1">
    <citation type="journal article" date="2012" name="BMC Genomics">
        <title>Comparative genomics of the white-rot fungi, Phanerochaete carnosa and P. chrysosporium, to elucidate the genetic basis of the distinct wood types they colonize.</title>
        <authorList>
            <person name="Suzuki H."/>
            <person name="MacDonald J."/>
            <person name="Syed K."/>
            <person name="Salamov A."/>
            <person name="Hori C."/>
            <person name="Aerts A."/>
            <person name="Henrissat B."/>
            <person name="Wiebenga A."/>
            <person name="vanKuyk P.A."/>
            <person name="Barry K."/>
            <person name="Lindquist E."/>
            <person name="LaButti K."/>
            <person name="Lapidus A."/>
            <person name="Lucas S."/>
            <person name="Coutinho P."/>
            <person name="Gong Y."/>
            <person name="Samejima M."/>
            <person name="Mahadevan R."/>
            <person name="Abou-Zaid M."/>
            <person name="de Vries R.P."/>
            <person name="Igarashi K."/>
            <person name="Yadav J.S."/>
            <person name="Grigoriev I.V."/>
            <person name="Master E.R."/>
        </authorList>
    </citation>
    <scope>NUCLEOTIDE SEQUENCE [LARGE SCALE GENOMIC DNA]</scope>
    <source>
        <strain evidence="1 2">HHB-10118-sp</strain>
    </source>
</reference>
<evidence type="ECO:0000313" key="2">
    <source>
        <dbReference type="Proteomes" id="UP000008370"/>
    </source>
</evidence>
<dbReference type="STRING" id="650164.K5USZ0"/>
<dbReference type="InParanoid" id="K5USZ0"/>